<dbReference type="PIRSF" id="PIRSF004395">
    <property type="entry name" value="Tail_Z"/>
    <property type="match status" value="1"/>
</dbReference>
<protein>
    <submittedName>
        <fullName evidence="1">Phage tail protein</fullName>
    </submittedName>
</protein>
<gene>
    <name evidence="1" type="ORF">AYY18_05955</name>
</gene>
<comment type="caution">
    <text evidence="1">The sequence shown here is derived from an EMBL/GenBank/DDBJ whole genome shotgun (WGS) entry which is preliminary data.</text>
</comment>
<dbReference type="AlphaFoldDB" id="A0A1B8HFB1"/>
<dbReference type="RefSeq" id="WP_067402988.1">
    <property type="nucleotide sequence ID" value="NZ_LZEY01000023.1"/>
</dbReference>
<dbReference type="InterPro" id="IPR010633">
    <property type="entry name" value="Phage_lambda_GpZ"/>
</dbReference>
<evidence type="ECO:0000313" key="1">
    <source>
        <dbReference type="EMBL" id="OBU07763.1"/>
    </source>
</evidence>
<name>A0A1B8HFB1_9GAMM</name>
<evidence type="ECO:0000313" key="2">
    <source>
        <dbReference type="Proteomes" id="UP000092377"/>
    </source>
</evidence>
<reference evidence="2" key="1">
    <citation type="submission" date="2016-06" db="EMBL/GenBank/DDBJ databases">
        <authorList>
            <person name="Butler K."/>
        </authorList>
    </citation>
    <scope>NUCLEOTIDE SEQUENCE [LARGE SCALE GENOMIC DNA]</scope>
    <source>
        <strain evidence="2">GCSL-Mp20</strain>
    </source>
</reference>
<dbReference type="Proteomes" id="UP000092377">
    <property type="component" value="Unassembled WGS sequence"/>
</dbReference>
<accession>A0A1B8HFB1</accession>
<proteinExistence type="predicted"/>
<dbReference type="OrthoDB" id="5600404at2"/>
<keyword evidence="2" id="KW-1185">Reference proteome</keyword>
<dbReference type="EMBL" id="LZEY01000023">
    <property type="protein sequence ID" value="OBU07763.1"/>
    <property type="molecule type" value="Genomic_DNA"/>
</dbReference>
<dbReference type="Pfam" id="PF06763">
    <property type="entry name" value="Minor_tail_Z"/>
    <property type="match status" value="1"/>
</dbReference>
<organism evidence="1 2">
    <name type="scientific">Morganella psychrotolerans</name>
    <dbReference type="NCBI Taxonomy" id="368603"/>
    <lineage>
        <taxon>Bacteria</taxon>
        <taxon>Pseudomonadati</taxon>
        <taxon>Pseudomonadota</taxon>
        <taxon>Gammaproteobacteria</taxon>
        <taxon>Enterobacterales</taxon>
        <taxon>Morganellaceae</taxon>
        <taxon>Morganella</taxon>
    </lineage>
</organism>
<sequence length="186" mass="20783">MDGIQQAISNLNSISSTAVPVATAQAVNRVAVRAIGRSVKRVAGDTQLQQKLIRQRVRLRRASSKQSVPRARLIVNRGNLPAIALGSAKVQLSRKRRDKKGHGSVLKIGRFKFEDAFIQQLANGRWHVMQRTSNSRYPIEVVKIPLVTPLTSAFTDETESLLKSDMPKEMAYALKNQLRLYIKARV</sequence>